<dbReference type="Gene3D" id="3.30.300.30">
    <property type="match status" value="1"/>
</dbReference>
<comment type="similarity">
    <text evidence="6 10">Belongs to the phenylacetyl-CoA ligase family.</text>
</comment>
<dbReference type="InterPro" id="IPR051414">
    <property type="entry name" value="Adenylate-forming_Reductase"/>
</dbReference>
<reference evidence="13" key="1">
    <citation type="journal article" date="2020" name="mSystems">
        <title>Genome- and Community-Level Interaction Insights into Carbon Utilization and Element Cycling Functions of Hydrothermarchaeota in Hydrothermal Sediment.</title>
        <authorList>
            <person name="Zhou Z."/>
            <person name="Liu Y."/>
            <person name="Xu W."/>
            <person name="Pan J."/>
            <person name="Luo Z.H."/>
            <person name="Li M."/>
        </authorList>
    </citation>
    <scope>NUCLEOTIDE SEQUENCE [LARGE SCALE GENOMIC DNA]</scope>
    <source>
        <strain evidence="13">SpSt-853</strain>
    </source>
</reference>
<accession>A0A7C5EMX1</accession>
<evidence type="ECO:0000259" key="11">
    <source>
        <dbReference type="Pfam" id="PF00501"/>
    </source>
</evidence>
<dbReference type="EC" id="6.2.1.30" evidence="7 10"/>
<evidence type="ECO:0000256" key="2">
    <source>
        <dbReference type="ARBA" id="ARBA00022598"/>
    </source>
</evidence>
<dbReference type="PANTHER" id="PTHR43439:SF1">
    <property type="entry name" value="PHENYLACETATE-COENZYME A LIGASE"/>
    <property type="match status" value="1"/>
</dbReference>
<feature type="domain" description="AMP-dependent synthetase/ligase" evidence="11">
    <location>
        <begin position="75"/>
        <end position="286"/>
    </location>
</feature>
<feature type="domain" description="AMP-dependent ligase C-terminal" evidence="12">
    <location>
        <begin position="335"/>
        <end position="431"/>
    </location>
</feature>
<keyword evidence="3 10" id="KW-0547">Nucleotide-binding</keyword>
<dbReference type="Pfam" id="PF14535">
    <property type="entry name" value="AMP-binding_C_2"/>
    <property type="match status" value="1"/>
</dbReference>
<dbReference type="PANTHER" id="PTHR43439">
    <property type="entry name" value="PHENYLACETATE-COENZYME A LIGASE"/>
    <property type="match status" value="1"/>
</dbReference>
<dbReference type="GO" id="GO:0000166">
    <property type="term" value="F:nucleotide binding"/>
    <property type="evidence" value="ECO:0007669"/>
    <property type="project" value="UniProtKB-KW"/>
</dbReference>
<evidence type="ECO:0000256" key="7">
    <source>
        <dbReference type="ARBA" id="ARBA00066629"/>
    </source>
</evidence>
<comment type="catalytic activity">
    <reaction evidence="4">
        <text>2-phenylacetate + ATP + CoA = phenylacetyl-CoA + AMP + diphosphate</text>
        <dbReference type="Rhea" id="RHEA:20956"/>
        <dbReference type="ChEBI" id="CHEBI:18401"/>
        <dbReference type="ChEBI" id="CHEBI:30616"/>
        <dbReference type="ChEBI" id="CHEBI:33019"/>
        <dbReference type="ChEBI" id="CHEBI:57287"/>
        <dbReference type="ChEBI" id="CHEBI:57390"/>
        <dbReference type="ChEBI" id="CHEBI:456215"/>
        <dbReference type="EC" id="6.2.1.30"/>
    </reaction>
    <physiologicalReaction direction="left-to-right" evidence="4">
        <dbReference type="Rhea" id="RHEA:20957"/>
    </physiologicalReaction>
</comment>
<evidence type="ECO:0000256" key="3">
    <source>
        <dbReference type="ARBA" id="ARBA00022741"/>
    </source>
</evidence>
<keyword evidence="2 10" id="KW-0436">Ligase</keyword>
<organism evidence="13">
    <name type="scientific">Desulfobacca acetoxidans</name>
    <dbReference type="NCBI Taxonomy" id="60893"/>
    <lineage>
        <taxon>Bacteria</taxon>
        <taxon>Pseudomonadati</taxon>
        <taxon>Thermodesulfobacteriota</taxon>
        <taxon>Desulfobaccia</taxon>
        <taxon>Desulfobaccales</taxon>
        <taxon>Desulfobaccaceae</taxon>
        <taxon>Desulfobacca</taxon>
    </lineage>
</organism>
<evidence type="ECO:0000256" key="10">
    <source>
        <dbReference type="PIRNR" id="PIRNR006444"/>
    </source>
</evidence>
<evidence type="ECO:0000259" key="12">
    <source>
        <dbReference type="Pfam" id="PF14535"/>
    </source>
</evidence>
<evidence type="ECO:0000256" key="1">
    <source>
        <dbReference type="ARBA" id="ARBA00011245"/>
    </source>
</evidence>
<dbReference type="SUPFAM" id="SSF56801">
    <property type="entry name" value="Acetyl-CoA synthetase-like"/>
    <property type="match status" value="1"/>
</dbReference>
<proteinExistence type="inferred from homology"/>
<gene>
    <name evidence="13" type="ORF">ENW48_07350</name>
</gene>
<dbReference type="EMBL" id="DTKJ01000053">
    <property type="protein sequence ID" value="HGZ12019.1"/>
    <property type="molecule type" value="Genomic_DNA"/>
</dbReference>
<dbReference type="Pfam" id="PF00501">
    <property type="entry name" value="AMP-binding"/>
    <property type="match status" value="1"/>
</dbReference>
<dbReference type="AlphaFoldDB" id="A0A7C5EMX1"/>
<dbReference type="PIRSF" id="PIRSF006444">
    <property type="entry name" value="PaaK"/>
    <property type="match status" value="1"/>
</dbReference>
<comment type="pathway">
    <text evidence="5 10">Aromatic compound metabolism; phenylacetate degradation.</text>
</comment>
<evidence type="ECO:0000256" key="6">
    <source>
        <dbReference type="ARBA" id="ARBA00061566"/>
    </source>
</evidence>
<evidence type="ECO:0000256" key="4">
    <source>
        <dbReference type="ARBA" id="ARBA00050450"/>
    </source>
</evidence>
<dbReference type="FunFam" id="3.30.300.30:FF:000019">
    <property type="entry name" value="Phenylacetate-coenzyme A ligase"/>
    <property type="match status" value="1"/>
</dbReference>
<comment type="function">
    <text evidence="10">Catalyzes the activation of phenylacetic acid (PA) to phenylacetyl-CoA (PA-CoA).</text>
</comment>
<dbReference type="GO" id="GO:0047475">
    <property type="term" value="F:phenylacetate-CoA ligase activity"/>
    <property type="evidence" value="ECO:0007669"/>
    <property type="project" value="UniProtKB-EC"/>
</dbReference>
<dbReference type="InterPro" id="IPR011880">
    <property type="entry name" value="PA_CoA_ligase"/>
</dbReference>
<dbReference type="InterPro" id="IPR000873">
    <property type="entry name" value="AMP-dep_synth/lig_dom"/>
</dbReference>
<sequence length="438" mass="49358">MIRDPYFETLPREELEALQLRRLRSVVERVYHLVPFYRRHLDQAGLKPEDLRTLADLERFPFTTKQDIRDNYPFEMFAVPMEQVVRLHASSGTTGKPTPVAYTARDLDTWGELMARVLAAGGVHRGDIVHVAYGYGLFTGGLGFHYGVERLGATVIPVSGGQTRRQIMLIQDFGPTVLCCTPSFALYLAEVGREMGVNFANTRLKVGFFGAEPWSEAMRQEIEQQLHLDALDIYGLSEIIGPGVGVECLEAKQGLHLFEDHFLAEIIDPVTLKRLPPGEMGELVITTLTKEAFPLIRYRTRDITSLNYTPCRCGRTLARISRIRGRSDDMLIIRGVNVFPSQIESVLMEIPGVAPHYQLIVDREGHLDTLEVAVEVDETVFSDEVKQLQRLAQTIESRLKDYLTVSVKVRLVEPRTIPRSEGKAQRVVDRRPKGGVSS</sequence>
<evidence type="ECO:0000256" key="8">
    <source>
        <dbReference type="ARBA" id="ARBA00068695"/>
    </source>
</evidence>
<evidence type="ECO:0000256" key="9">
    <source>
        <dbReference type="ARBA" id="ARBA00075111"/>
    </source>
</evidence>
<protein>
    <recommendedName>
        <fullName evidence="8 10">Phenylacetate-coenzyme A ligase</fullName>
        <ecNumber evidence="7 10">6.2.1.30</ecNumber>
    </recommendedName>
    <alternativeName>
        <fullName evidence="9 10">Phenylacetyl-CoA ligase</fullName>
    </alternativeName>
</protein>
<dbReference type="GO" id="GO:0010124">
    <property type="term" value="P:phenylacetate catabolic process"/>
    <property type="evidence" value="ECO:0007669"/>
    <property type="project" value="UniProtKB-UniRule"/>
</dbReference>
<comment type="subunit">
    <text evidence="1">Monomer.</text>
</comment>
<dbReference type="UniPathway" id="UPA00930"/>
<dbReference type="InterPro" id="IPR028154">
    <property type="entry name" value="AMP-dep_Lig_C"/>
</dbReference>
<dbReference type="FunFam" id="3.40.50.12780:FF:000016">
    <property type="entry name" value="Phenylacetate-coenzyme A ligase"/>
    <property type="match status" value="1"/>
</dbReference>
<dbReference type="Gene3D" id="3.40.50.12780">
    <property type="entry name" value="N-terminal domain of ligase-like"/>
    <property type="match status" value="1"/>
</dbReference>
<evidence type="ECO:0000313" key="13">
    <source>
        <dbReference type="EMBL" id="HGZ12019.1"/>
    </source>
</evidence>
<name>A0A7C5EMX1_9BACT</name>
<dbReference type="CDD" id="cd05913">
    <property type="entry name" value="PaaK"/>
    <property type="match status" value="1"/>
</dbReference>
<evidence type="ECO:0000256" key="5">
    <source>
        <dbReference type="ARBA" id="ARBA00060591"/>
    </source>
</evidence>
<dbReference type="InterPro" id="IPR045851">
    <property type="entry name" value="AMP-bd_C_sf"/>
</dbReference>
<comment type="caution">
    <text evidence="13">The sequence shown here is derived from an EMBL/GenBank/DDBJ whole genome shotgun (WGS) entry which is preliminary data.</text>
</comment>
<dbReference type="InterPro" id="IPR042099">
    <property type="entry name" value="ANL_N_sf"/>
</dbReference>